<accession>A0ABQ9WNB7</accession>
<dbReference type="Proteomes" id="UP001281761">
    <property type="component" value="Unassembled WGS sequence"/>
</dbReference>
<evidence type="ECO:0000313" key="2">
    <source>
        <dbReference type="Proteomes" id="UP001281761"/>
    </source>
</evidence>
<evidence type="ECO:0000313" key="1">
    <source>
        <dbReference type="EMBL" id="KAK2940964.1"/>
    </source>
</evidence>
<dbReference type="EMBL" id="JARBJD010000573">
    <property type="protein sequence ID" value="KAK2940964.1"/>
    <property type="molecule type" value="Genomic_DNA"/>
</dbReference>
<organism evidence="1 2">
    <name type="scientific">Blattamonas nauphoetae</name>
    <dbReference type="NCBI Taxonomy" id="2049346"/>
    <lineage>
        <taxon>Eukaryota</taxon>
        <taxon>Metamonada</taxon>
        <taxon>Preaxostyla</taxon>
        <taxon>Oxymonadida</taxon>
        <taxon>Blattamonas</taxon>
    </lineage>
</organism>
<name>A0ABQ9WNB7_9EUKA</name>
<proteinExistence type="predicted"/>
<reference evidence="1 2" key="1">
    <citation type="journal article" date="2022" name="bioRxiv">
        <title>Genomics of Preaxostyla Flagellates Illuminates Evolutionary Transitions and the Path Towards Mitochondrial Loss.</title>
        <authorList>
            <person name="Novak L.V.F."/>
            <person name="Treitli S.C."/>
            <person name="Pyrih J."/>
            <person name="Halakuc P."/>
            <person name="Pipaliya S.V."/>
            <person name="Vacek V."/>
            <person name="Brzon O."/>
            <person name="Soukal P."/>
            <person name="Eme L."/>
            <person name="Dacks J.B."/>
            <person name="Karnkowska A."/>
            <person name="Elias M."/>
            <person name="Hampl V."/>
        </authorList>
    </citation>
    <scope>NUCLEOTIDE SEQUENCE [LARGE SCALE GENOMIC DNA]</scope>
    <source>
        <strain evidence="1">NAU3</strain>
        <tissue evidence="1">Gut</tissue>
    </source>
</reference>
<keyword evidence="2" id="KW-1185">Reference proteome</keyword>
<protein>
    <submittedName>
        <fullName evidence="1">Uncharacterized protein</fullName>
    </submittedName>
</protein>
<gene>
    <name evidence="1" type="ORF">BLNAU_24123</name>
</gene>
<comment type="caution">
    <text evidence="1">The sequence shown here is derived from an EMBL/GenBank/DDBJ whole genome shotgun (WGS) entry which is preliminary data.</text>
</comment>
<sequence>MNIWSSINTRRSNLSLVFLKAVSSDSVFASPTIRDGRYGLDNHQLQLFQLLGRFRSKANHTGSTLNSSLTDVSLSVATLSRLLSTSQEAALSGLLFENCAGQSASSLFIDSSSSVSLTTPIASSFSVCSSPCSSVNGDISTVFLPHAASITIDPEDGTDEQFCWSTSVGCQSLSGIVDRLMPIKKTIAITGLGSARSLMVMQSTAQSFAHLTDGSISPEVVLRCERWVSSSRKRRIRTSFILWYQQLQDEWSVDTVAEECFICVDEERSVWGCCDEEFLDEHHDD</sequence>